<dbReference type="InterPro" id="IPR043129">
    <property type="entry name" value="ATPase_NBD"/>
</dbReference>
<dbReference type="Proteomes" id="UP001140206">
    <property type="component" value="Chromosome 5"/>
</dbReference>
<evidence type="ECO:0000256" key="1">
    <source>
        <dbReference type="ARBA" id="ARBA00022741"/>
    </source>
</evidence>
<keyword evidence="5" id="KW-1185">Reference proteome</keyword>
<dbReference type="FunFam" id="3.30.420.40:FF:000026">
    <property type="entry name" value="Heat shock protein 70"/>
    <property type="match status" value="1"/>
</dbReference>
<dbReference type="FunFam" id="3.90.640.10:FF:000002">
    <property type="entry name" value="Heat shock 70 kDa"/>
    <property type="match status" value="1"/>
</dbReference>
<keyword evidence="2 3" id="KW-0067">ATP-binding</keyword>
<dbReference type="PROSITE" id="PS01036">
    <property type="entry name" value="HSP70_3"/>
    <property type="match status" value="1"/>
</dbReference>
<dbReference type="InterPro" id="IPR029047">
    <property type="entry name" value="HSP70_peptide-bd_sf"/>
</dbReference>
<dbReference type="FunFam" id="3.30.30.30:FF:000001">
    <property type="entry name" value="heat shock 70 kDa protein-like"/>
    <property type="match status" value="1"/>
</dbReference>
<dbReference type="EMBL" id="JAMFTS010000005">
    <property type="protein sequence ID" value="KAJ4749231.1"/>
    <property type="molecule type" value="Genomic_DNA"/>
</dbReference>
<dbReference type="InterPro" id="IPR013126">
    <property type="entry name" value="Hsp_70_fam"/>
</dbReference>
<keyword evidence="4" id="KW-0346">Stress response</keyword>
<dbReference type="AlphaFoldDB" id="A0AAV8C3J2"/>
<dbReference type="PANTHER" id="PTHR19375">
    <property type="entry name" value="HEAT SHOCK PROTEIN 70KDA"/>
    <property type="match status" value="1"/>
</dbReference>
<dbReference type="SUPFAM" id="SSF100934">
    <property type="entry name" value="Heat shock protein 70kD (HSP70), C-terminal subdomain"/>
    <property type="match status" value="1"/>
</dbReference>
<dbReference type="Gene3D" id="2.60.34.10">
    <property type="entry name" value="Substrate Binding Domain Of DNAk, Chain A, domain 1"/>
    <property type="match status" value="1"/>
</dbReference>
<dbReference type="Gene3D" id="1.20.1270.10">
    <property type="match status" value="1"/>
</dbReference>
<reference evidence="4" key="1">
    <citation type="submission" date="2022-08" db="EMBL/GenBank/DDBJ databases">
        <authorList>
            <person name="Marques A."/>
        </authorList>
    </citation>
    <scope>NUCLEOTIDE SEQUENCE</scope>
    <source>
        <strain evidence="4">RhyPub2mFocal</strain>
        <tissue evidence="4">Leaves</tissue>
    </source>
</reference>
<dbReference type="GO" id="GO:0140662">
    <property type="term" value="F:ATP-dependent protein folding chaperone"/>
    <property type="evidence" value="ECO:0007669"/>
    <property type="project" value="InterPro"/>
</dbReference>
<dbReference type="Gene3D" id="3.90.640.10">
    <property type="entry name" value="Actin, Chain A, domain 4"/>
    <property type="match status" value="1"/>
</dbReference>
<evidence type="ECO:0000313" key="4">
    <source>
        <dbReference type="EMBL" id="KAJ4749231.1"/>
    </source>
</evidence>
<dbReference type="SUPFAM" id="SSF100920">
    <property type="entry name" value="Heat shock protein 70kD (HSP70), peptide-binding domain"/>
    <property type="match status" value="1"/>
</dbReference>
<dbReference type="FunFam" id="2.60.34.10:FF:000002">
    <property type="entry name" value="Heat shock 70 kDa"/>
    <property type="match status" value="1"/>
</dbReference>
<evidence type="ECO:0000256" key="2">
    <source>
        <dbReference type="ARBA" id="ARBA00022840"/>
    </source>
</evidence>
<comment type="similarity">
    <text evidence="3">Belongs to the heat shock protein 70 family.</text>
</comment>
<proteinExistence type="inferred from homology"/>
<organism evidence="4 5">
    <name type="scientific">Rhynchospora pubera</name>
    <dbReference type="NCBI Taxonomy" id="906938"/>
    <lineage>
        <taxon>Eukaryota</taxon>
        <taxon>Viridiplantae</taxon>
        <taxon>Streptophyta</taxon>
        <taxon>Embryophyta</taxon>
        <taxon>Tracheophyta</taxon>
        <taxon>Spermatophyta</taxon>
        <taxon>Magnoliopsida</taxon>
        <taxon>Liliopsida</taxon>
        <taxon>Poales</taxon>
        <taxon>Cyperaceae</taxon>
        <taxon>Cyperoideae</taxon>
        <taxon>Rhynchosporeae</taxon>
        <taxon>Rhynchospora</taxon>
    </lineage>
</organism>
<dbReference type="Pfam" id="PF00012">
    <property type="entry name" value="HSP70"/>
    <property type="match status" value="1"/>
</dbReference>
<sequence length="604" mass="67417">MAAIGIDLGTTYSCTGIWQHNRVEIIANEQGNRTTPSCVAFTCHERLVGDAANNQINTNPTNTVSAIKRLIGRRFSDDSVQKDIALWPFKVVPGPLDKPKIVIEYKGEEKQLYPEEISAMVLAKMKQVAEAYLDCTVNNAVVTVPAYFSDSQRRSTQDAGTIAGLNVMRIMDEPTAAALAYGFDKIIDKYKEKRVMVFDLGGGTFDVSLVNIKNGIFKVKATAGDTHLGGEDIDERMVQYFIEQFKRKHKRDISRDPKAMRRLRTACERAKRTLSFASQTTVEVDCLYDGIDFRSHISQARFEELNMDLFSKCMDLTEKCLQDAKVDKSSIDVIVLVGGSTRIPKVQQLLQASFDGKELCRSINPDEAVAYGAAIQAANLSSQCNKDLQDLVLVDVTPLSLGVEVAGGVMSIVIPRNTPIPTKMSKVFTTIHDNQTRVRQKVYEGERTLTKNNNFLGEFSLSGIPPASAEVPKIDVCFEIDANGILNVSAIHTLSGHRSEMLVTNAESTHSKYEIEKMIKDAVKYKAEDEEYRKKYEARNSLEKYVYQMGCVIQNKTLSLRAAKNIENAIKQTISWLDDNQLPEFADSETKLKELKRICSQIIS</sequence>
<dbReference type="PROSITE" id="PS00329">
    <property type="entry name" value="HSP70_2"/>
    <property type="match status" value="1"/>
</dbReference>
<dbReference type="PROSITE" id="PS00297">
    <property type="entry name" value="HSP70_1"/>
    <property type="match status" value="1"/>
</dbReference>
<protein>
    <submittedName>
        <fullName evidence="4">Heat shock 70 kDa protein</fullName>
    </submittedName>
</protein>
<keyword evidence="1 3" id="KW-0547">Nucleotide-binding</keyword>
<dbReference type="Gene3D" id="3.30.30.30">
    <property type="match status" value="1"/>
</dbReference>
<name>A0AAV8C3J2_9POAL</name>
<dbReference type="NCBIfam" id="NF001413">
    <property type="entry name" value="PRK00290.1"/>
    <property type="match status" value="1"/>
</dbReference>
<evidence type="ECO:0000313" key="5">
    <source>
        <dbReference type="Proteomes" id="UP001140206"/>
    </source>
</evidence>
<dbReference type="PRINTS" id="PR00301">
    <property type="entry name" value="HEATSHOCK70"/>
</dbReference>
<dbReference type="GO" id="GO:0005524">
    <property type="term" value="F:ATP binding"/>
    <property type="evidence" value="ECO:0007669"/>
    <property type="project" value="UniProtKB-KW"/>
</dbReference>
<gene>
    <name evidence="4" type="ORF">LUZ62_083636</name>
</gene>
<accession>A0AAV8C3J2</accession>
<dbReference type="InterPro" id="IPR018181">
    <property type="entry name" value="Heat_shock_70_CS"/>
</dbReference>
<dbReference type="Gene3D" id="3.30.420.40">
    <property type="match status" value="2"/>
</dbReference>
<dbReference type="InterPro" id="IPR029048">
    <property type="entry name" value="HSP70_C_sf"/>
</dbReference>
<dbReference type="SUPFAM" id="SSF53067">
    <property type="entry name" value="Actin-like ATPase domain"/>
    <property type="match status" value="2"/>
</dbReference>
<evidence type="ECO:0000256" key="3">
    <source>
        <dbReference type="RuleBase" id="RU003322"/>
    </source>
</evidence>
<comment type="caution">
    <text evidence="4">The sequence shown here is derived from an EMBL/GenBank/DDBJ whole genome shotgun (WGS) entry which is preliminary data.</text>
</comment>